<evidence type="ECO:0000256" key="1">
    <source>
        <dbReference type="ARBA" id="ARBA00022553"/>
    </source>
</evidence>
<feature type="compositionally biased region" description="Polar residues" evidence="3">
    <location>
        <begin position="517"/>
        <end position="547"/>
    </location>
</feature>
<dbReference type="EMBL" id="BLJY01000007">
    <property type="protein sequence ID" value="GFF17663.1"/>
    <property type="molecule type" value="Genomic_DNA"/>
</dbReference>
<name>A0A5M3Z4J0_ASPTE</name>
<dbReference type="PANTHER" id="PTHR31962">
    <property type="entry name" value="SPHINGOLIPID LONG CHAIN BASE-RESPONSIVE PROTEIN PIL1"/>
    <property type="match status" value="1"/>
</dbReference>
<feature type="region of interest" description="Disordered" evidence="3">
    <location>
        <begin position="411"/>
        <end position="438"/>
    </location>
</feature>
<dbReference type="PANTHER" id="PTHR31962:SF4">
    <property type="entry name" value="PRIMARY COMPONENT OF EISOSOMES (EUROFUNG)"/>
    <property type="match status" value="1"/>
</dbReference>
<dbReference type="GO" id="GO:0005886">
    <property type="term" value="C:plasma membrane"/>
    <property type="evidence" value="ECO:0007669"/>
    <property type="project" value="TreeGrafter"/>
</dbReference>
<keyword evidence="2" id="KW-0175">Coiled coil</keyword>
<proteinExistence type="predicted"/>
<evidence type="ECO:0000313" key="5">
    <source>
        <dbReference type="Proteomes" id="UP000452235"/>
    </source>
</evidence>
<organism evidence="4 5">
    <name type="scientific">Aspergillus terreus</name>
    <dbReference type="NCBI Taxonomy" id="33178"/>
    <lineage>
        <taxon>Eukaryota</taxon>
        <taxon>Fungi</taxon>
        <taxon>Dikarya</taxon>
        <taxon>Ascomycota</taxon>
        <taxon>Pezizomycotina</taxon>
        <taxon>Eurotiomycetes</taxon>
        <taxon>Eurotiomycetidae</taxon>
        <taxon>Eurotiales</taxon>
        <taxon>Aspergillaceae</taxon>
        <taxon>Aspergillus</taxon>
        <taxon>Aspergillus subgen. Circumdati</taxon>
    </lineage>
</organism>
<gene>
    <name evidence="4" type="ORF">ATEIFO6365_0007021200</name>
</gene>
<dbReference type="VEuPathDB" id="FungiDB:ATEG_05825"/>
<dbReference type="Pfam" id="PF13805">
    <property type="entry name" value="Pil1"/>
    <property type="match status" value="1"/>
</dbReference>
<sequence length="594" mass="64152">MMNRNLSIRKNPVPGRRRFSIATLRGLQQPGLSKKMNRLVKSENSVISAHEKAGRERVSVASQLSEWGESTEDDAVSDISDKLGVLMAEMGEQEDVFAQNLEDYRTLLKHIRDTESSVQPSRDYRAKVADDIQKQKLKDPNSTKLETLEQELVRAEAQNLVAEAQLTNMTRQKLKEAYDVHMAAVIERGEKQILLARHARRLLNCLDDTPVAPGDARKEYDRAYEAKQVIEEAEKDLLAWQPTIAPIQTSAGEVPANTLLPAPAREPRQDRTTGAVAPDEDFASSNESVRDLRGSVSDSHEYESVGEPTREYGGLAGTAPPATNRYTPGTADRFHKVVPDEQRYVGGRVRDTTRAAVVPDSMEYNAPVAESREPVGTDMGPTKGIDESITGASKGVNGPVTDADDLYGATSGAAGPMEGATTEERDFTGGMGSAGIESQGISGAEAGATGINTAMPETQGYGQSTVGTMTDGVPETSGMKQSAGYESDDWDKSSTGDRGIGSDTDGPMGESRDLDESTTGTEMNGRGQTRNLEESVSQFTNDTDGSITTRTVRETVVTRNPSGLVDGAQDTREKLQTQRHMLGGFGLQTIGVPY</sequence>
<dbReference type="OrthoDB" id="5599269at2759"/>
<evidence type="ECO:0000256" key="2">
    <source>
        <dbReference type="SAM" id="Coils"/>
    </source>
</evidence>
<dbReference type="Proteomes" id="UP000452235">
    <property type="component" value="Unassembled WGS sequence"/>
</dbReference>
<dbReference type="GO" id="GO:0006897">
    <property type="term" value="P:endocytosis"/>
    <property type="evidence" value="ECO:0007669"/>
    <property type="project" value="TreeGrafter"/>
</dbReference>
<keyword evidence="5" id="KW-1185">Reference proteome</keyword>
<keyword evidence="1" id="KW-0597">Phosphoprotein</keyword>
<dbReference type="GO" id="GO:0070941">
    <property type="term" value="P:eisosome assembly"/>
    <property type="evidence" value="ECO:0007669"/>
    <property type="project" value="TreeGrafter"/>
</dbReference>
<dbReference type="InterPro" id="IPR028245">
    <property type="entry name" value="PIL1/LSP1"/>
</dbReference>
<reference evidence="4 5" key="1">
    <citation type="submission" date="2020-01" db="EMBL/GenBank/DDBJ databases">
        <title>Aspergillus terreus IFO 6365 whole genome shotgun sequence.</title>
        <authorList>
            <person name="Kanamasa S."/>
            <person name="Takahashi H."/>
        </authorList>
    </citation>
    <scope>NUCLEOTIDE SEQUENCE [LARGE SCALE GENOMIC DNA]</scope>
    <source>
        <strain evidence="4 5">IFO 6365</strain>
    </source>
</reference>
<evidence type="ECO:0000256" key="3">
    <source>
        <dbReference type="SAM" id="MobiDB-lite"/>
    </source>
</evidence>
<dbReference type="AlphaFoldDB" id="A0A5M3Z4J0"/>
<dbReference type="GO" id="GO:0008289">
    <property type="term" value="F:lipid binding"/>
    <property type="evidence" value="ECO:0007669"/>
    <property type="project" value="TreeGrafter"/>
</dbReference>
<dbReference type="FunFam" id="1.20.1270.60:FF:000005">
    <property type="entry name" value="Sphingolipid long chain base-responsive pil1"/>
    <property type="match status" value="1"/>
</dbReference>
<comment type="caution">
    <text evidence="4">The sequence shown here is derived from an EMBL/GenBank/DDBJ whole genome shotgun (WGS) entry which is preliminary data.</text>
</comment>
<feature type="region of interest" description="Disordered" evidence="3">
    <location>
        <begin position="452"/>
        <end position="548"/>
    </location>
</feature>
<dbReference type="GO" id="GO:0036286">
    <property type="term" value="C:eisosome filament"/>
    <property type="evidence" value="ECO:0007669"/>
    <property type="project" value="TreeGrafter"/>
</dbReference>
<feature type="region of interest" description="Disordered" evidence="3">
    <location>
        <begin position="258"/>
        <end position="331"/>
    </location>
</feature>
<protein>
    <submittedName>
        <fullName evidence="4">Sphingolipid long chain base-responsive protein PIL1</fullName>
    </submittedName>
</protein>
<dbReference type="InterPro" id="IPR027267">
    <property type="entry name" value="AH/BAR_dom_sf"/>
</dbReference>
<dbReference type="Gene3D" id="1.20.1270.60">
    <property type="entry name" value="Arfaptin homology (AH) domain/BAR domain"/>
    <property type="match status" value="1"/>
</dbReference>
<evidence type="ECO:0000313" key="4">
    <source>
        <dbReference type="EMBL" id="GFF17663.1"/>
    </source>
</evidence>
<accession>A0A5M3Z4J0</accession>
<feature type="coiled-coil region" evidence="2">
    <location>
        <begin position="145"/>
        <end position="172"/>
    </location>
</feature>
<feature type="compositionally biased region" description="Polar residues" evidence="3">
    <location>
        <begin position="452"/>
        <end position="468"/>
    </location>
</feature>
<feature type="compositionally biased region" description="Basic and acidic residues" evidence="3">
    <location>
        <begin position="288"/>
        <end position="303"/>
    </location>
</feature>